<dbReference type="PROSITE" id="PS50835">
    <property type="entry name" value="IG_LIKE"/>
    <property type="match status" value="2"/>
</dbReference>
<dbReference type="InterPro" id="IPR013783">
    <property type="entry name" value="Ig-like_fold"/>
</dbReference>
<keyword evidence="5" id="KW-0325">Glycoprotein</keyword>
<dbReference type="InterPro" id="IPR007110">
    <property type="entry name" value="Ig-like_dom"/>
</dbReference>
<evidence type="ECO:0000256" key="7">
    <source>
        <dbReference type="SAM" id="MobiDB-lite"/>
    </source>
</evidence>
<dbReference type="FunFam" id="2.60.40.10:FF:000503">
    <property type="entry name" value="Hemicentin 1"/>
    <property type="match status" value="1"/>
</dbReference>
<keyword evidence="8" id="KW-1133">Transmembrane helix</keyword>
<dbReference type="Gene3D" id="2.60.40.10">
    <property type="entry name" value="Immunoglobulins"/>
    <property type="match status" value="2"/>
</dbReference>
<dbReference type="SMART" id="SM00082">
    <property type="entry name" value="LRRCT"/>
    <property type="match status" value="1"/>
</dbReference>
<dbReference type="InterPro" id="IPR000372">
    <property type="entry name" value="LRRNT"/>
</dbReference>
<dbReference type="Proteomes" id="UP001249851">
    <property type="component" value="Unassembled WGS sequence"/>
</dbReference>
<dbReference type="SUPFAM" id="SSF52058">
    <property type="entry name" value="L domain-like"/>
    <property type="match status" value="1"/>
</dbReference>
<feature type="signal peptide" evidence="9">
    <location>
        <begin position="1"/>
        <end position="26"/>
    </location>
</feature>
<dbReference type="SUPFAM" id="SSF48726">
    <property type="entry name" value="Immunoglobulin"/>
    <property type="match status" value="2"/>
</dbReference>
<dbReference type="InterPro" id="IPR001611">
    <property type="entry name" value="Leu-rich_rpt"/>
</dbReference>
<dbReference type="InterPro" id="IPR003591">
    <property type="entry name" value="Leu-rich_rpt_typical-subtyp"/>
</dbReference>
<dbReference type="InterPro" id="IPR050467">
    <property type="entry name" value="LRFN"/>
</dbReference>
<name>A0AAD9R125_ACRCE</name>
<dbReference type="Pfam" id="PF13855">
    <property type="entry name" value="LRR_8"/>
    <property type="match status" value="2"/>
</dbReference>
<gene>
    <name evidence="11" type="ORF">P5673_003728</name>
</gene>
<evidence type="ECO:0000256" key="4">
    <source>
        <dbReference type="ARBA" id="ARBA00023157"/>
    </source>
</evidence>
<keyword evidence="6" id="KW-0393">Immunoglobulin domain</keyword>
<keyword evidence="4" id="KW-1015">Disulfide bond</keyword>
<dbReference type="InterPro" id="IPR000483">
    <property type="entry name" value="Cys-rich_flank_reg_C"/>
</dbReference>
<dbReference type="SMART" id="SM00369">
    <property type="entry name" value="LRR_TYP"/>
    <property type="match status" value="7"/>
</dbReference>
<keyword evidence="8" id="KW-0472">Membrane</keyword>
<dbReference type="InterPro" id="IPR036179">
    <property type="entry name" value="Ig-like_dom_sf"/>
</dbReference>
<dbReference type="FunFam" id="2.60.40.10:FF:000032">
    <property type="entry name" value="palladin isoform X1"/>
    <property type="match status" value="1"/>
</dbReference>
<feature type="domain" description="Ig-like" evidence="10">
    <location>
        <begin position="331"/>
        <end position="420"/>
    </location>
</feature>
<dbReference type="InterPro" id="IPR003599">
    <property type="entry name" value="Ig_sub"/>
</dbReference>
<keyword evidence="8" id="KW-0812">Transmembrane</keyword>
<organism evidence="11 12">
    <name type="scientific">Acropora cervicornis</name>
    <name type="common">Staghorn coral</name>
    <dbReference type="NCBI Taxonomy" id="6130"/>
    <lineage>
        <taxon>Eukaryota</taxon>
        <taxon>Metazoa</taxon>
        <taxon>Cnidaria</taxon>
        <taxon>Anthozoa</taxon>
        <taxon>Hexacorallia</taxon>
        <taxon>Scleractinia</taxon>
        <taxon>Astrocoeniina</taxon>
        <taxon>Acroporidae</taxon>
        <taxon>Acropora</taxon>
    </lineage>
</organism>
<dbReference type="EMBL" id="JARQWQ010000006">
    <property type="protein sequence ID" value="KAK2571166.1"/>
    <property type="molecule type" value="Genomic_DNA"/>
</dbReference>
<keyword evidence="12" id="KW-1185">Reference proteome</keyword>
<dbReference type="Gene3D" id="3.80.10.10">
    <property type="entry name" value="Ribonuclease Inhibitor"/>
    <property type="match status" value="2"/>
</dbReference>
<sequence>MPRSNMASVNIVTAWIVMCLVLFGAAFRKDPNAKACAFAKPCICFGTKVDCKNRSLRMIPEGIPRNTTHLSLNNNNISVIEPYAFANLTSMWSLKLGRNKLEAIPVAALSQVTGLEMLDLTKNSIREIRVRLSQSIKSVSHLKLSKNKIYNISAFAFWEMDKMQELNFDNNRIRVIEESKMPGVNWKLAFRLQILILANNEFTHIYSTTFAHLKYLRTLNLSANAISSIDRFAFYEMTSLQYLYFDTEKLICNCEIKWLPTWLREKNIQDDVRGLCSYPKNLAGRSILNISLSNLECVSRRDNGKYQCVAYSPDFVPVRSHWAQLSVLGFPKLTQTPTDVLVEPGKTFKLFCKAQGHPVPTLLWQKDGGRSFPAADDRRIKYAEGLEVCEIRNAQYKDSGKYTCFAKNVAGSANASAIVTVLEPPGFIGSWRKEVTVSVGDSLVLECYVRGAPQPLVIWFKDGIKIQMNDRVVLTESRQLLVITKVTDDDGGRYDCEVANSQGNDTRTMMVAIEPEKCTSVVKKSKSNNSNYVKYDKKTFLGIIVVVVVACIVVTSMVWLFIQYNTLSCGKRRAPRRSLHTGPFGVDYSDESNSKALNQEISYIPLKLSSSSSTQTSRESPRSTATFLTASESAQGRCAVATLAGCSSENASGSEEKSSGNDNISSENSLKESRSSLASFCRSESSLPCCQEVVTSAQVHGSDSDSEKSRPTLAMFARNTSCSDHDPGEHKLTFPDCIPYNKKTCTDHEKFSSKDVTPAVCVTFYPPSEKETSCDTDGVESTLILT</sequence>
<evidence type="ECO:0000259" key="10">
    <source>
        <dbReference type="PROSITE" id="PS50835"/>
    </source>
</evidence>
<dbReference type="PANTHER" id="PTHR45842">
    <property type="entry name" value="SYNAPTIC ADHESION-LIKE MOLECULE SALM"/>
    <property type="match status" value="1"/>
</dbReference>
<accession>A0AAD9R125</accession>
<dbReference type="InterPro" id="IPR013098">
    <property type="entry name" value="Ig_I-set"/>
</dbReference>
<dbReference type="Pfam" id="PF07679">
    <property type="entry name" value="I-set"/>
    <property type="match status" value="2"/>
</dbReference>
<evidence type="ECO:0000256" key="3">
    <source>
        <dbReference type="ARBA" id="ARBA00022737"/>
    </source>
</evidence>
<dbReference type="PROSITE" id="PS51450">
    <property type="entry name" value="LRR"/>
    <property type="match status" value="2"/>
</dbReference>
<feature type="region of interest" description="Disordered" evidence="7">
    <location>
        <begin position="649"/>
        <end position="669"/>
    </location>
</feature>
<evidence type="ECO:0000256" key="2">
    <source>
        <dbReference type="ARBA" id="ARBA00022729"/>
    </source>
</evidence>
<feature type="transmembrane region" description="Helical" evidence="8">
    <location>
        <begin position="540"/>
        <end position="562"/>
    </location>
</feature>
<protein>
    <submittedName>
        <fullName evidence="11">Leucine-rich repeats and immunoglobulin-like domains protein 1</fullName>
    </submittedName>
</protein>
<evidence type="ECO:0000256" key="6">
    <source>
        <dbReference type="ARBA" id="ARBA00023319"/>
    </source>
</evidence>
<dbReference type="InterPro" id="IPR003598">
    <property type="entry name" value="Ig_sub2"/>
</dbReference>
<evidence type="ECO:0000256" key="5">
    <source>
        <dbReference type="ARBA" id="ARBA00023180"/>
    </source>
</evidence>
<keyword evidence="3" id="KW-0677">Repeat</keyword>
<proteinExistence type="predicted"/>
<dbReference type="AlphaFoldDB" id="A0AAD9R125"/>
<reference evidence="11" key="1">
    <citation type="journal article" date="2023" name="G3 (Bethesda)">
        <title>Whole genome assembly and annotation of the endangered Caribbean coral Acropora cervicornis.</title>
        <authorList>
            <person name="Selwyn J.D."/>
            <person name="Vollmer S.V."/>
        </authorList>
    </citation>
    <scope>NUCLEOTIDE SEQUENCE</scope>
    <source>
        <strain evidence="11">K2</strain>
    </source>
</reference>
<keyword evidence="1" id="KW-0433">Leucine-rich repeat</keyword>
<reference evidence="11" key="2">
    <citation type="journal article" date="2023" name="Science">
        <title>Genomic signatures of disease resistance in endangered staghorn corals.</title>
        <authorList>
            <person name="Vollmer S.V."/>
            <person name="Selwyn J.D."/>
            <person name="Despard B.A."/>
            <person name="Roesel C.L."/>
        </authorList>
    </citation>
    <scope>NUCLEOTIDE SEQUENCE</scope>
    <source>
        <strain evidence="11">K2</strain>
    </source>
</reference>
<evidence type="ECO:0000313" key="12">
    <source>
        <dbReference type="Proteomes" id="UP001249851"/>
    </source>
</evidence>
<keyword evidence="2 9" id="KW-0732">Signal</keyword>
<evidence type="ECO:0000313" key="11">
    <source>
        <dbReference type="EMBL" id="KAK2571166.1"/>
    </source>
</evidence>
<feature type="domain" description="Ig-like" evidence="10">
    <location>
        <begin position="425"/>
        <end position="512"/>
    </location>
</feature>
<comment type="caution">
    <text evidence="11">The sequence shown here is derived from an EMBL/GenBank/DDBJ whole genome shotgun (WGS) entry which is preliminary data.</text>
</comment>
<dbReference type="PANTHER" id="PTHR45842:SF21">
    <property type="entry name" value="IG-LIKE DOMAIN-CONTAINING PROTEIN"/>
    <property type="match status" value="1"/>
</dbReference>
<evidence type="ECO:0000256" key="9">
    <source>
        <dbReference type="SAM" id="SignalP"/>
    </source>
</evidence>
<dbReference type="SMART" id="SM00013">
    <property type="entry name" value="LRRNT"/>
    <property type="match status" value="1"/>
</dbReference>
<dbReference type="SMART" id="SM00409">
    <property type="entry name" value="IG"/>
    <property type="match status" value="2"/>
</dbReference>
<evidence type="ECO:0000256" key="8">
    <source>
        <dbReference type="SAM" id="Phobius"/>
    </source>
</evidence>
<dbReference type="SMART" id="SM00408">
    <property type="entry name" value="IGc2"/>
    <property type="match status" value="2"/>
</dbReference>
<evidence type="ECO:0000256" key="1">
    <source>
        <dbReference type="ARBA" id="ARBA00022614"/>
    </source>
</evidence>
<dbReference type="InterPro" id="IPR032675">
    <property type="entry name" value="LRR_dom_sf"/>
</dbReference>
<feature type="chain" id="PRO_5042043803" evidence="9">
    <location>
        <begin position="27"/>
        <end position="786"/>
    </location>
</feature>